<dbReference type="Gene3D" id="3.30.2290.10">
    <property type="entry name" value="PmbA/TldD superfamily"/>
    <property type="match status" value="1"/>
</dbReference>
<keyword evidence="6" id="KW-1185">Reference proteome</keyword>
<dbReference type="GO" id="GO:0005829">
    <property type="term" value="C:cytosol"/>
    <property type="evidence" value="ECO:0007669"/>
    <property type="project" value="TreeGrafter"/>
</dbReference>
<evidence type="ECO:0000313" key="6">
    <source>
        <dbReference type="Proteomes" id="UP000198862"/>
    </source>
</evidence>
<dbReference type="Pfam" id="PF19289">
    <property type="entry name" value="PmbA_TldD_3rd"/>
    <property type="match status" value="1"/>
</dbReference>
<dbReference type="PANTHER" id="PTHR43421:SF1">
    <property type="entry name" value="METALLOPROTEASE PMBA"/>
    <property type="match status" value="1"/>
</dbReference>
<reference evidence="5 6" key="1">
    <citation type="submission" date="2016-10" db="EMBL/GenBank/DDBJ databases">
        <authorList>
            <person name="de Groot N.N."/>
        </authorList>
    </citation>
    <scope>NUCLEOTIDE SEQUENCE [LARGE SCALE GENOMIC DNA]</scope>
    <source>
        <strain evidence="5 6">DSM 6059</strain>
    </source>
</reference>
<evidence type="ECO:0008006" key="7">
    <source>
        <dbReference type="Google" id="ProtNLM"/>
    </source>
</evidence>
<gene>
    <name evidence="5" type="ORF">SAMN02745724_04130</name>
</gene>
<dbReference type="Proteomes" id="UP000198862">
    <property type="component" value="Unassembled WGS sequence"/>
</dbReference>
<dbReference type="Pfam" id="PF19290">
    <property type="entry name" value="PmbA_TldD_2nd"/>
    <property type="match status" value="1"/>
</dbReference>
<feature type="domain" description="Metalloprotease TldD/E central" evidence="4">
    <location>
        <begin position="141"/>
        <end position="248"/>
    </location>
</feature>
<proteinExistence type="inferred from homology"/>
<dbReference type="GO" id="GO:0008237">
    <property type="term" value="F:metallopeptidase activity"/>
    <property type="evidence" value="ECO:0007669"/>
    <property type="project" value="InterPro"/>
</dbReference>
<evidence type="ECO:0000256" key="1">
    <source>
        <dbReference type="ARBA" id="ARBA00005836"/>
    </source>
</evidence>
<dbReference type="InterPro" id="IPR002510">
    <property type="entry name" value="Metalloprtase-TldD/E_N"/>
</dbReference>
<name>A0A1I1R6W8_9GAMM</name>
<dbReference type="PANTHER" id="PTHR43421">
    <property type="entry name" value="METALLOPROTEASE PMBA"/>
    <property type="match status" value="1"/>
</dbReference>
<dbReference type="InterPro" id="IPR045570">
    <property type="entry name" value="Metalloprtase-TldD/E_cen_dom"/>
</dbReference>
<evidence type="ECO:0000313" key="5">
    <source>
        <dbReference type="EMBL" id="SFD30154.1"/>
    </source>
</evidence>
<accession>A0A1I1R6W8</accession>
<evidence type="ECO:0000259" key="2">
    <source>
        <dbReference type="Pfam" id="PF01523"/>
    </source>
</evidence>
<dbReference type="InterPro" id="IPR045569">
    <property type="entry name" value="Metalloprtase-TldD/E_C"/>
</dbReference>
<dbReference type="AlphaFoldDB" id="A0A1I1R6W8"/>
<dbReference type="SUPFAM" id="SSF111283">
    <property type="entry name" value="Putative modulator of DNA gyrase, PmbA/TldD"/>
    <property type="match status" value="1"/>
</dbReference>
<dbReference type="Pfam" id="PF01523">
    <property type="entry name" value="PmbA_TldD_1st"/>
    <property type="match status" value="1"/>
</dbReference>
<dbReference type="InterPro" id="IPR036059">
    <property type="entry name" value="TldD/PmbA_sf"/>
</dbReference>
<dbReference type="InterPro" id="IPR035068">
    <property type="entry name" value="TldD/PmbA_N"/>
</dbReference>
<dbReference type="EMBL" id="FOLO01000047">
    <property type="protein sequence ID" value="SFD30154.1"/>
    <property type="molecule type" value="Genomic_DNA"/>
</dbReference>
<sequence>MLSLLFLFALLVIYMSEKHNLDPIFKQISEVETAVAQVLEKAKKLGATSAEAAMSSTSGLSVSTRLGEVETIEFNQDGALGISVYVGNRKGSASTSDLSPKALDLVVTKAIEIAKYTSEDPFNGLADKGLLEFTPADLDLYHPWLVTPEQGIDFCKQAEEAALNSDSRIVNSDGASFSSHQGLRVYGNSHGLISGFPRTRHSLSCMVIGQDGEQMERDSAYTTSRLQNKLKTANEVGLEAATETLAKLNSRKLKTGKMPVIFRADIASSLFGHLVSAIGGGSLYRKSSFLLDSLGTQVFSSLVNIEEKPHILQGMASSPFDSEGVRTQDCTILKNGELQTYLLASYAARKLNMTSTGHAGGIHNWLVKSTDGELAQLIKTMGTGLLVTELMGQGVNIITGDYSRGAAGFWVENGMIQYPVSEITIAGNLKDIFKGITAIGSDIDLRGSVQTGSILVEQMQVSGE</sequence>
<evidence type="ECO:0000259" key="3">
    <source>
        <dbReference type="Pfam" id="PF19289"/>
    </source>
</evidence>
<protein>
    <recommendedName>
        <fullName evidence="7">PmbA protein</fullName>
    </recommendedName>
</protein>
<dbReference type="NCBIfam" id="NF008268">
    <property type="entry name" value="PRK11040.1"/>
    <property type="match status" value="1"/>
</dbReference>
<feature type="domain" description="Metalloprotease TldD/E N-terminal" evidence="2">
    <location>
        <begin position="50"/>
        <end position="114"/>
    </location>
</feature>
<feature type="domain" description="Metalloprotease TldD/E C-terminal" evidence="3">
    <location>
        <begin position="255"/>
        <end position="463"/>
    </location>
</feature>
<dbReference type="STRING" id="1123010.SAMN02745724_04130"/>
<evidence type="ECO:0000259" key="4">
    <source>
        <dbReference type="Pfam" id="PF19290"/>
    </source>
</evidence>
<organism evidence="5 6">
    <name type="scientific">Pseudoalteromonas denitrificans DSM 6059</name>
    <dbReference type="NCBI Taxonomy" id="1123010"/>
    <lineage>
        <taxon>Bacteria</taxon>
        <taxon>Pseudomonadati</taxon>
        <taxon>Pseudomonadota</taxon>
        <taxon>Gammaproteobacteria</taxon>
        <taxon>Alteromonadales</taxon>
        <taxon>Pseudoalteromonadaceae</taxon>
        <taxon>Pseudoalteromonas</taxon>
    </lineage>
</organism>
<dbReference type="GO" id="GO:0006508">
    <property type="term" value="P:proteolysis"/>
    <property type="evidence" value="ECO:0007669"/>
    <property type="project" value="InterPro"/>
</dbReference>
<dbReference type="InterPro" id="IPR047657">
    <property type="entry name" value="PmbA"/>
</dbReference>
<comment type="similarity">
    <text evidence="1">Belongs to the peptidase U62 family.</text>
</comment>